<reference evidence="1" key="1">
    <citation type="submission" date="2018-11" db="EMBL/GenBank/DDBJ databases">
        <authorList>
            <consortium name="Pathogen Informatics"/>
        </authorList>
    </citation>
    <scope>NUCLEOTIDE SEQUENCE</scope>
</reference>
<dbReference type="EMBL" id="CAAALY010047862">
    <property type="protein sequence ID" value="VEL20753.1"/>
    <property type="molecule type" value="Genomic_DNA"/>
</dbReference>
<dbReference type="AlphaFoldDB" id="A0A448WUQ9"/>
<keyword evidence="2" id="KW-1185">Reference proteome</keyword>
<evidence type="ECO:0000313" key="2">
    <source>
        <dbReference type="Proteomes" id="UP000784294"/>
    </source>
</evidence>
<protein>
    <submittedName>
        <fullName evidence="1">Uncharacterized protein</fullName>
    </submittedName>
</protein>
<evidence type="ECO:0000313" key="1">
    <source>
        <dbReference type="EMBL" id="VEL20753.1"/>
    </source>
</evidence>
<proteinExistence type="predicted"/>
<comment type="caution">
    <text evidence="1">The sequence shown here is derived from an EMBL/GenBank/DDBJ whole genome shotgun (WGS) entry which is preliminary data.</text>
</comment>
<gene>
    <name evidence="1" type="ORF">PXEA_LOCUS14193</name>
</gene>
<sequence>MSLRRGKWPIVRPESGHQNKIMLKDVKSDQTNNFCNQNLWTFRRERLTKVKQNRTTRGVADQIVRLASSPATSSESFVCLFDEEDRIPSRGDLRFRMLGGNIQRLALVPLSHETQGISDLGLLVHISVHPF</sequence>
<name>A0A448WUQ9_9PLAT</name>
<organism evidence="1 2">
    <name type="scientific">Protopolystoma xenopodis</name>
    <dbReference type="NCBI Taxonomy" id="117903"/>
    <lineage>
        <taxon>Eukaryota</taxon>
        <taxon>Metazoa</taxon>
        <taxon>Spiralia</taxon>
        <taxon>Lophotrochozoa</taxon>
        <taxon>Platyhelminthes</taxon>
        <taxon>Monogenea</taxon>
        <taxon>Polyopisthocotylea</taxon>
        <taxon>Polystomatidea</taxon>
        <taxon>Polystomatidae</taxon>
        <taxon>Protopolystoma</taxon>
    </lineage>
</organism>
<accession>A0A448WUQ9</accession>
<dbReference type="Proteomes" id="UP000784294">
    <property type="component" value="Unassembled WGS sequence"/>
</dbReference>